<name>A0A1H7RTE6_9BACT</name>
<dbReference type="InterPro" id="IPR001584">
    <property type="entry name" value="Integrase_cat-core"/>
</dbReference>
<reference evidence="2 3" key="1">
    <citation type="submission" date="2016-10" db="EMBL/GenBank/DDBJ databases">
        <authorList>
            <person name="de Groot N.N."/>
        </authorList>
    </citation>
    <scope>NUCLEOTIDE SEQUENCE [LARGE SCALE GENOMIC DNA]</scope>
    <source>
        <strain evidence="2 3">DSM 21039</strain>
    </source>
</reference>
<sequence length="69" mass="8137">MSRKGNCQENAVMENFFSVIKSELFYLNKFDSIASLKRQIVHYIDYYNNDRIKLKLKGLSPVKYRTQAA</sequence>
<dbReference type="AlphaFoldDB" id="A0A1H7RTE6"/>
<dbReference type="InterPro" id="IPR012337">
    <property type="entry name" value="RNaseH-like_sf"/>
</dbReference>
<dbReference type="PROSITE" id="PS50994">
    <property type="entry name" value="INTEGRASE"/>
    <property type="match status" value="1"/>
</dbReference>
<proteinExistence type="predicted"/>
<dbReference type="InterPro" id="IPR050900">
    <property type="entry name" value="Transposase_IS3/IS150/IS904"/>
</dbReference>
<dbReference type="PANTHER" id="PTHR46889">
    <property type="entry name" value="TRANSPOSASE INSF FOR INSERTION SEQUENCE IS3B-RELATED"/>
    <property type="match status" value="1"/>
</dbReference>
<gene>
    <name evidence="2" type="ORF">SAMN04488505_102728</name>
</gene>
<dbReference type="Pfam" id="PF13333">
    <property type="entry name" value="rve_2"/>
    <property type="match status" value="1"/>
</dbReference>
<dbReference type="STRING" id="573321.SAMN04488505_102728"/>
<keyword evidence="3" id="KW-1185">Reference proteome</keyword>
<feature type="domain" description="Integrase catalytic" evidence="1">
    <location>
        <begin position="1"/>
        <end position="69"/>
    </location>
</feature>
<accession>A0A1H7RTE6</accession>
<dbReference type="SUPFAM" id="SSF53098">
    <property type="entry name" value="Ribonuclease H-like"/>
    <property type="match status" value="1"/>
</dbReference>
<dbReference type="EMBL" id="FOBB01000002">
    <property type="protein sequence ID" value="SEL63521.1"/>
    <property type="molecule type" value="Genomic_DNA"/>
</dbReference>
<protein>
    <submittedName>
        <fullName evidence="2">Integrase core domain-containing protein</fullName>
    </submittedName>
</protein>
<evidence type="ECO:0000259" key="1">
    <source>
        <dbReference type="PROSITE" id="PS50994"/>
    </source>
</evidence>
<dbReference type="Proteomes" id="UP000198984">
    <property type="component" value="Unassembled WGS sequence"/>
</dbReference>
<evidence type="ECO:0000313" key="3">
    <source>
        <dbReference type="Proteomes" id="UP000198984"/>
    </source>
</evidence>
<dbReference type="GO" id="GO:0015074">
    <property type="term" value="P:DNA integration"/>
    <property type="evidence" value="ECO:0007669"/>
    <property type="project" value="InterPro"/>
</dbReference>
<evidence type="ECO:0000313" key="2">
    <source>
        <dbReference type="EMBL" id="SEL63521.1"/>
    </source>
</evidence>
<organism evidence="2 3">
    <name type="scientific">Chitinophaga rupis</name>
    <dbReference type="NCBI Taxonomy" id="573321"/>
    <lineage>
        <taxon>Bacteria</taxon>
        <taxon>Pseudomonadati</taxon>
        <taxon>Bacteroidota</taxon>
        <taxon>Chitinophagia</taxon>
        <taxon>Chitinophagales</taxon>
        <taxon>Chitinophagaceae</taxon>
        <taxon>Chitinophaga</taxon>
    </lineage>
</organism>
<dbReference type="PANTHER" id="PTHR46889:SF4">
    <property type="entry name" value="TRANSPOSASE INSO FOR INSERTION SEQUENCE ELEMENT IS911B-RELATED"/>
    <property type="match status" value="1"/>
</dbReference>